<evidence type="ECO:0000313" key="3">
    <source>
        <dbReference type="Proteomes" id="UP000284706"/>
    </source>
</evidence>
<reference evidence="2 3" key="1">
    <citation type="journal article" date="2018" name="Evol. Lett.">
        <title>Horizontal gene cluster transfer increased hallucinogenic mushroom diversity.</title>
        <authorList>
            <person name="Reynolds H.T."/>
            <person name="Vijayakumar V."/>
            <person name="Gluck-Thaler E."/>
            <person name="Korotkin H.B."/>
            <person name="Matheny P.B."/>
            <person name="Slot J.C."/>
        </authorList>
    </citation>
    <scope>NUCLEOTIDE SEQUENCE [LARGE SCALE GENOMIC DNA]</scope>
    <source>
        <strain evidence="2 3">SRW20</strain>
    </source>
</reference>
<dbReference type="Proteomes" id="UP000284706">
    <property type="component" value="Unassembled WGS sequence"/>
</dbReference>
<gene>
    <name evidence="2" type="ORF">CVT26_007435</name>
</gene>
<name>A0A409WIS2_9AGAR</name>
<keyword evidence="3" id="KW-1185">Reference proteome</keyword>
<protein>
    <submittedName>
        <fullName evidence="2">Uncharacterized protein</fullName>
    </submittedName>
</protein>
<accession>A0A409WIS2</accession>
<feature type="region of interest" description="Disordered" evidence="1">
    <location>
        <begin position="1"/>
        <end position="83"/>
    </location>
</feature>
<dbReference type="InParanoid" id="A0A409WIS2"/>
<evidence type="ECO:0000313" key="2">
    <source>
        <dbReference type="EMBL" id="PPQ78426.1"/>
    </source>
</evidence>
<organism evidence="2 3">
    <name type="scientific">Gymnopilus dilepis</name>
    <dbReference type="NCBI Taxonomy" id="231916"/>
    <lineage>
        <taxon>Eukaryota</taxon>
        <taxon>Fungi</taxon>
        <taxon>Dikarya</taxon>
        <taxon>Basidiomycota</taxon>
        <taxon>Agaricomycotina</taxon>
        <taxon>Agaricomycetes</taxon>
        <taxon>Agaricomycetidae</taxon>
        <taxon>Agaricales</taxon>
        <taxon>Agaricineae</taxon>
        <taxon>Hymenogastraceae</taxon>
        <taxon>Gymnopilus</taxon>
    </lineage>
</organism>
<proteinExistence type="predicted"/>
<dbReference type="AlphaFoldDB" id="A0A409WIS2"/>
<comment type="caution">
    <text evidence="2">The sequence shown here is derived from an EMBL/GenBank/DDBJ whole genome shotgun (WGS) entry which is preliminary data.</text>
</comment>
<sequence length="229" mass="24688">MPASRSTRVHGDNQGDHGTATHLTSPRAPATYYSHSSPTRFPSPRHSSRLVSAAHPSSEQTSHRESGRPGHHSTKDAAAPWSTDRIEDAYRQHKKRRPDDGFPSTQDLKLEDVTEIAGSASASPPNPCTVASALSAGMKQVSLPPASRKIPEPAADEDELSTSEVEYIPTSHIPMLSLPPRIMDNVCLLVTPIARPGAYSGLLLPEISSPPILPSQVRTASAWSRVIWT</sequence>
<dbReference type="EMBL" id="NHYE01005051">
    <property type="protein sequence ID" value="PPQ78426.1"/>
    <property type="molecule type" value="Genomic_DNA"/>
</dbReference>
<evidence type="ECO:0000256" key="1">
    <source>
        <dbReference type="SAM" id="MobiDB-lite"/>
    </source>
</evidence>